<dbReference type="Gene3D" id="3.40.630.30">
    <property type="match status" value="1"/>
</dbReference>
<protein>
    <submittedName>
        <fullName evidence="2">Acyl-CoA N-acyltransferase</fullName>
    </submittedName>
</protein>
<feature type="domain" description="N-acetyltransferase" evidence="1">
    <location>
        <begin position="7"/>
        <end position="126"/>
    </location>
</feature>
<dbReference type="SUPFAM" id="SSF55729">
    <property type="entry name" value="Acyl-CoA N-acyltransferases (Nat)"/>
    <property type="match status" value="1"/>
</dbReference>
<reference evidence="2" key="1">
    <citation type="submission" date="2023-06" db="EMBL/GenBank/DDBJ databases">
        <title>Genome-scale phylogeny and comparative genomics of the fungal order Sordariales.</title>
        <authorList>
            <consortium name="Lawrence Berkeley National Laboratory"/>
            <person name="Hensen N."/>
            <person name="Bonometti L."/>
            <person name="Westerberg I."/>
            <person name="Brannstrom I.O."/>
            <person name="Guillou S."/>
            <person name="Cros-Aarteil S."/>
            <person name="Calhoun S."/>
            <person name="Haridas S."/>
            <person name="Kuo A."/>
            <person name="Mondo S."/>
            <person name="Pangilinan J."/>
            <person name="Riley R."/>
            <person name="Labutti K."/>
            <person name="Andreopoulos B."/>
            <person name="Lipzen A."/>
            <person name="Chen C."/>
            <person name="Yanf M."/>
            <person name="Daum C."/>
            <person name="Ng V."/>
            <person name="Clum A."/>
            <person name="Steindorff A."/>
            <person name="Ohm R."/>
            <person name="Martin F."/>
            <person name="Silar P."/>
            <person name="Natvig D."/>
            <person name="Lalanne C."/>
            <person name="Gautier V."/>
            <person name="Ament-Velasquez S.L."/>
            <person name="Kruys A."/>
            <person name="Hutchinson M.I."/>
            <person name="Powell A.J."/>
            <person name="Barry K."/>
            <person name="Miller A.N."/>
            <person name="Grigoriev I.V."/>
            <person name="Debuchy R."/>
            <person name="Gladieux P."/>
            <person name="Thoren M.H."/>
            <person name="Johannesson H."/>
        </authorList>
    </citation>
    <scope>NUCLEOTIDE SEQUENCE</scope>
    <source>
        <strain evidence="2">CBS 606.72</strain>
    </source>
</reference>
<dbReference type="Proteomes" id="UP001175000">
    <property type="component" value="Unassembled WGS sequence"/>
</dbReference>
<sequence>MPQSTNIIIKPMSLSTDISAITEIYTDAVLRTTATYEIDPPSEEEMRHRLESVQAAGFPCFVAEDTSTPDSTSTLGYAYVSPYRPRPSYRFTVEHSVYVSSSARRRGVGRLLMRAIIRECERMGFR</sequence>
<dbReference type="InterPro" id="IPR016181">
    <property type="entry name" value="Acyl_CoA_acyltransferase"/>
</dbReference>
<proteinExistence type="predicted"/>
<evidence type="ECO:0000313" key="3">
    <source>
        <dbReference type="Proteomes" id="UP001175000"/>
    </source>
</evidence>
<dbReference type="InterPro" id="IPR000182">
    <property type="entry name" value="GNAT_dom"/>
</dbReference>
<evidence type="ECO:0000259" key="1">
    <source>
        <dbReference type="PROSITE" id="PS51186"/>
    </source>
</evidence>
<dbReference type="CDD" id="cd04301">
    <property type="entry name" value="NAT_SF"/>
    <property type="match status" value="1"/>
</dbReference>
<dbReference type="PROSITE" id="PS51186">
    <property type="entry name" value="GNAT"/>
    <property type="match status" value="1"/>
</dbReference>
<name>A0AA39WPM9_9PEZI</name>
<comment type="caution">
    <text evidence="2">The sequence shown here is derived from an EMBL/GenBank/DDBJ whole genome shotgun (WGS) entry which is preliminary data.</text>
</comment>
<gene>
    <name evidence="2" type="ORF">B0T14DRAFT_201798</name>
</gene>
<evidence type="ECO:0000313" key="2">
    <source>
        <dbReference type="EMBL" id="KAK0619197.1"/>
    </source>
</evidence>
<accession>A0AA39WPM9</accession>
<dbReference type="AlphaFoldDB" id="A0AA39WPM9"/>
<dbReference type="PANTHER" id="PTHR43072:SF8">
    <property type="entry name" value="ACYLTRANSFERASE FABY-RELATED"/>
    <property type="match status" value="1"/>
</dbReference>
<organism evidence="2 3">
    <name type="scientific">Immersiella caudata</name>
    <dbReference type="NCBI Taxonomy" id="314043"/>
    <lineage>
        <taxon>Eukaryota</taxon>
        <taxon>Fungi</taxon>
        <taxon>Dikarya</taxon>
        <taxon>Ascomycota</taxon>
        <taxon>Pezizomycotina</taxon>
        <taxon>Sordariomycetes</taxon>
        <taxon>Sordariomycetidae</taxon>
        <taxon>Sordariales</taxon>
        <taxon>Lasiosphaeriaceae</taxon>
        <taxon>Immersiella</taxon>
    </lineage>
</organism>
<dbReference type="Pfam" id="PF00583">
    <property type="entry name" value="Acetyltransf_1"/>
    <property type="match status" value="1"/>
</dbReference>
<dbReference type="EMBL" id="JAULSU010000004">
    <property type="protein sequence ID" value="KAK0619197.1"/>
    <property type="molecule type" value="Genomic_DNA"/>
</dbReference>
<dbReference type="PANTHER" id="PTHR43072">
    <property type="entry name" value="N-ACETYLTRANSFERASE"/>
    <property type="match status" value="1"/>
</dbReference>
<dbReference type="GO" id="GO:0016747">
    <property type="term" value="F:acyltransferase activity, transferring groups other than amino-acyl groups"/>
    <property type="evidence" value="ECO:0007669"/>
    <property type="project" value="InterPro"/>
</dbReference>
<keyword evidence="3" id="KW-1185">Reference proteome</keyword>